<feature type="region of interest" description="Disordered" evidence="3">
    <location>
        <begin position="1"/>
        <end position="47"/>
    </location>
</feature>
<dbReference type="SUPFAM" id="SSF48498">
    <property type="entry name" value="Tetracyclin repressor-like, C-terminal domain"/>
    <property type="match status" value="1"/>
</dbReference>
<evidence type="ECO:0000256" key="2">
    <source>
        <dbReference type="PROSITE-ProRule" id="PRU00335"/>
    </source>
</evidence>
<dbReference type="PANTHER" id="PTHR30055:SF235">
    <property type="entry name" value="TRANSCRIPTIONAL REGULATORY PROTEIN"/>
    <property type="match status" value="1"/>
</dbReference>
<organism evidence="5 6">
    <name type="scientific">Actinomyces oris</name>
    <dbReference type="NCBI Taxonomy" id="544580"/>
    <lineage>
        <taxon>Bacteria</taxon>
        <taxon>Bacillati</taxon>
        <taxon>Actinomycetota</taxon>
        <taxon>Actinomycetes</taxon>
        <taxon>Actinomycetales</taxon>
        <taxon>Actinomycetaceae</taxon>
        <taxon>Actinomyces</taxon>
    </lineage>
</organism>
<keyword evidence="1 2" id="KW-0238">DNA-binding</keyword>
<dbReference type="EMBL" id="MSKI01000229">
    <property type="protein sequence ID" value="OLO44824.1"/>
    <property type="molecule type" value="Genomic_DNA"/>
</dbReference>
<gene>
    <name evidence="5" type="ORF">BKH30_13065</name>
</gene>
<evidence type="ECO:0000259" key="4">
    <source>
        <dbReference type="PROSITE" id="PS50977"/>
    </source>
</evidence>
<dbReference type="InterPro" id="IPR036271">
    <property type="entry name" value="Tet_transcr_reg_TetR-rel_C_sf"/>
</dbReference>
<name>A0A1Q8V9T6_9ACTO</name>
<dbReference type="InterPro" id="IPR001647">
    <property type="entry name" value="HTH_TetR"/>
</dbReference>
<reference evidence="5 6" key="1">
    <citation type="submission" date="2016-12" db="EMBL/GenBank/DDBJ databases">
        <title>Genomic comparison of strains in the 'Actinomyces naeslundii' group.</title>
        <authorList>
            <person name="Mughal S.R."/>
            <person name="Do T."/>
            <person name="Gilbert S.C."/>
            <person name="Witherden E.A."/>
            <person name="Didelot X."/>
            <person name="Beighton D."/>
        </authorList>
    </citation>
    <scope>NUCLEOTIDE SEQUENCE [LARGE SCALE GENOMIC DNA]</scope>
    <source>
        <strain evidence="5 6">S24V</strain>
    </source>
</reference>
<dbReference type="Gene3D" id="1.10.357.10">
    <property type="entry name" value="Tetracycline Repressor, domain 2"/>
    <property type="match status" value="1"/>
</dbReference>
<dbReference type="Pfam" id="PF17920">
    <property type="entry name" value="TetR_C_16"/>
    <property type="match status" value="1"/>
</dbReference>
<evidence type="ECO:0000313" key="6">
    <source>
        <dbReference type="Proteomes" id="UP000186855"/>
    </source>
</evidence>
<sequence>MTSDALHAPQPGAPLDDEPPERRPGRARRRGPRRRPGDACGSRPSSTQEAILTAARESFLTQGYEGTTIRAVARTAGVDPALVSYYFGSKGDLFGAAVNLRARASQEIATAIGGDLLSAGPRLVRLSLTAWDDDAGGAIFRTLLQWMAADIHSSEAIQNYATEQIATPMAEALEQSGLSSTLARERAALVGSQLVGLAMIRYVLRLEPIAGASIDHLVEVVGPTIQHYLTGPLQPA</sequence>
<dbReference type="GO" id="GO:0000976">
    <property type="term" value="F:transcription cis-regulatory region binding"/>
    <property type="evidence" value="ECO:0007669"/>
    <property type="project" value="TreeGrafter"/>
</dbReference>
<evidence type="ECO:0000256" key="1">
    <source>
        <dbReference type="ARBA" id="ARBA00023125"/>
    </source>
</evidence>
<accession>A0A1Q8V9T6</accession>
<dbReference type="Gene3D" id="1.10.10.60">
    <property type="entry name" value="Homeodomain-like"/>
    <property type="match status" value="1"/>
</dbReference>
<dbReference type="InterPro" id="IPR009057">
    <property type="entry name" value="Homeodomain-like_sf"/>
</dbReference>
<dbReference type="AlphaFoldDB" id="A0A1Q8V9T6"/>
<feature type="DNA-binding region" description="H-T-H motif" evidence="2">
    <location>
        <begin position="68"/>
        <end position="87"/>
    </location>
</feature>
<dbReference type="SUPFAM" id="SSF46689">
    <property type="entry name" value="Homeodomain-like"/>
    <property type="match status" value="1"/>
</dbReference>
<dbReference type="PROSITE" id="PS50977">
    <property type="entry name" value="HTH_TETR_2"/>
    <property type="match status" value="1"/>
</dbReference>
<dbReference type="GO" id="GO:0003700">
    <property type="term" value="F:DNA-binding transcription factor activity"/>
    <property type="evidence" value="ECO:0007669"/>
    <property type="project" value="TreeGrafter"/>
</dbReference>
<dbReference type="Proteomes" id="UP000186855">
    <property type="component" value="Unassembled WGS sequence"/>
</dbReference>
<dbReference type="InterPro" id="IPR041678">
    <property type="entry name" value="TetR_C_16"/>
</dbReference>
<comment type="caution">
    <text evidence="5">The sequence shown here is derived from an EMBL/GenBank/DDBJ whole genome shotgun (WGS) entry which is preliminary data.</text>
</comment>
<proteinExistence type="predicted"/>
<dbReference type="PRINTS" id="PR00455">
    <property type="entry name" value="HTHTETR"/>
</dbReference>
<dbReference type="InterPro" id="IPR050109">
    <property type="entry name" value="HTH-type_TetR-like_transc_reg"/>
</dbReference>
<evidence type="ECO:0000313" key="5">
    <source>
        <dbReference type="EMBL" id="OLO44824.1"/>
    </source>
</evidence>
<dbReference type="PANTHER" id="PTHR30055">
    <property type="entry name" value="HTH-TYPE TRANSCRIPTIONAL REGULATOR RUTR"/>
    <property type="match status" value="1"/>
</dbReference>
<feature type="compositionally biased region" description="Basic residues" evidence="3">
    <location>
        <begin position="25"/>
        <end position="34"/>
    </location>
</feature>
<protein>
    <submittedName>
        <fullName evidence="5">TetR family transcriptional regulator</fullName>
    </submittedName>
</protein>
<dbReference type="Pfam" id="PF00440">
    <property type="entry name" value="TetR_N"/>
    <property type="match status" value="1"/>
</dbReference>
<evidence type="ECO:0000256" key="3">
    <source>
        <dbReference type="SAM" id="MobiDB-lite"/>
    </source>
</evidence>
<feature type="domain" description="HTH tetR-type" evidence="4">
    <location>
        <begin position="45"/>
        <end position="105"/>
    </location>
</feature>